<dbReference type="AlphaFoldDB" id="A0A8J5KCF1"/>
<dbReference type="InterPro" id="IPR005828">
    <property type="entry name" value="MFS_sugar_transport-like"/>
</dbReference>
<feature type="transmembrane region" description="Helical" evidence="6">
    <location>
        <begin position="443"/>
        <end position="462"/>
    </location>
</feature>
<evidence type="ECO:0000256" key="4">
    <source>
        <dbReference type="ARBA" id="ARBA00023136"/>
    </source>
</evidence>
<dbReference type="SUPFAM" id="SSF103473">
    <property type="entry name" value="MFS general substrate transporter"/>
    <property type="match status" value="2"/>
</dbReference>
<protein>
    <submittedName>
        <fullName evidence="7">Solute carrier family 22 member 2-like</fullName>
    </submittedName>
</protein>
<name>A0A8J5KCF1_HOMAM</name>
<dbReference type="GO" id="GO:0016020">
    <property type="term" value="C:membrane"/>
    <property type="evidence" value="ECO:0007669"/>
    <property type="project" value="UniProtKB-SubCell"/>
</dbReference>
<evidence type="ECO:0000256" key="1">
    <source>
        <dbReference type="ARBA" id="ARBA00004141"/>
    </source>
</evidence>
<gene>
    <name evidence="7" type="primary">Slc22A2-L</name>
    <name evidence="7" type="ORF">Hamer_G016129</name>
</gene>
<feature type="region of interest" description="Disordered" evidence="5">
    <location>
        <begin position="1"/>
        <end position="40"/>
    </location>
</feature>
<feature type="transmembrane region" description="Helical" evidence="6">
    <location>
        <begin position="292"/>
        <end position="313"/>
    </location>
</feature>
<keyword evidence="2 6" id="KW-0812">Transmembrane</keyword>
<evidence type="ECO:0000313" key="8">
    <source>
        <dbReference type="Proteomes" id="UP000747542"/>
    </source>
</evidence>
<feature type="transmembrane region" description="Helical" evidence="6">
    <location>
        <begin position="468"/>
        <end position="491"/>
    </location>
</feature>
<sequence>MRTEPGTIETGVMEGSRRESEGGETPITLLQPTSTDPEEDPEKFKLSLLDCEGGFDQVLELAGSWGLWQKKVFVISHLAQVFCAMHAVSAGLMSGEELVFSSSNIITVIPFQYKSHQDFFVCSATTTTNTVTTVTTTTVTTTTVTVTTVTTTNFILFTMLSLFLSFTPDHWCNVPGLNDTVQEMVDPPLHPHHLKNFSIPWTSKNGYAKCEYYNHNYTTLLPQLVTEEGPGLHHLPINASTTTCDSWVFDESLFQSTLVSEVFGRRKMSVMCGMAVVVIGIVASFVNTYMQFLALRFIIAFLCSGLMVINFVLGKYDALVILKDIARTNKKKLPSDQQILRLISRVHDKEVESSTETQPTKWYSGIVNTVCAQMTLVRTPVIRRRCLISFFLWFVAASVYYGLIFSGTNIKADPFLMIFISGLVEFPSAIVFISVLDKFGRRPTMCGLFVACGACLLAILAVPEDQIYVNFFLVNLGKFFTTAVFQQQFLYTGELMPTNIRNIAVGTSSMIARIGCVITPYIITLLGDVHYALPSTLFGILSMAAGLLTLLLPETNNTLLPETVAEVEAMPK</sequence>
<feature type="transmembrane region" description="Helical" evidence="6">
    <location>
        <begin position="503"/>
        <end position="523"/>
    </location>
</feature>
<dbReference type="EMBL" id="JAHLQT010014436">
    <property type="protein sequence ID" value="KAG7170321.1"/>
    <property type="molecule type" value="Genomic_DNA"/>
</dbReference>
<evidence type="ECO:0000256" key="3">
    <source>
        <dbReference type="ARBA" id="ARBA00022989"/>
    </source>
</evidence>
<proteinExistence type="predicted"/>
<dbReference type="InterPro" id="IPR036259">
    <property type="entry name" value="MFS_trans_sf"/>
</dbReference>
<dbReference type="Gene3D" id="1.20.1250.20">
    <property type="entry name" value="MFS general substrate transporter like domains"/>
    <property type="match status" value="1"/>
</dbReference>
<comment type="caution">
    <text evidence="7">The sequence shown here is derived from an EMBL/GenBank/DDBJ whole genome shotgun (WGS) entry which is preliminary data.</text>
</comment>
<organism evidence="7 8">
    <name type="scientific">Homarus americanus</name>
    <name type="common">American lobster</name>
    <dbReference type="NCBI Taxonomy" id="6706"/>
    <lineage>
        <taxon>Eukaryota</taxon>
        <taxon>Metazoa</taxon>
        <taxon>Ecdysozoa</taxon>
        <taxon>Arthropoda</taxon>
        <taxon>Crustacea</taxon>
        <taxon>Multicrustacea</taxon>
        <taxon>Malacostraca</taxon>
        <taxon>Eumalacostraca</taxon>
        <taxon>Eucarida</taxon>
        <taxon>Decapoda</taxon>
        <taxon>Pleocyemata</taxon>
        <taxon>Astacidea</taxon>
        <taxon>Nephropoidea</taxon>
        <taxon>Nephropidae</taxon>
        <taxon>Homarus</taxon>
    </lineage>
</organism>
<evidence type="ECO:0000256" key="2">
    <source>
        <dbReference type="ARBA" id="ARBA00022692"/>
    </source>
</evidence>
<dbReference type="Proteomes" id="UP000747542">
    <property type="component" value="Unassembled WGS sequence"/>
</dbReference>
<keyword evidence="4 6" id="KW-0472">Membrane</keyword>
<evidence type="ECO:0000256" key="6">
    <source>
        <dbReference type="SAM" id="Phobius"/>
    </source>
</evidence>
<dbReference type="PANTHER" id="PTHR24064">
    <property type="entry name" value="SOLUTE CARRIER FAMILY 22 MEMBER"/>
    <property type="match status" value="1"/>
</dbReference>
<feature type="transmembrane region" description="Helical" evidence="6">
    <location>
        <begin position="386"/>
        <end position="403"/>
    </location>
</feature>
<reference evidence="7" key="1">
    <citation type="journal article" date="2021" name="Sci. Adv.">
        <title>The American lobster genome reveals insights on longevity, neural, and immune adaptations.</title>
        <authorList>
            <person name="Polinski J.M."/>
            <person name="Zimin A.V."/>
            <person name="Clark K.F."/>
            <person name="Kohn A.B."/>
            <person name="Sadowski N."/>
            <person name="Timp W."/>
            <person name="Ptitsyn A."/>
            <person name="Khanna P."/>
            <person name="Romanova D.Y."/>
            <person name="Williams P."/>
            <person name="Greenwood S.J."/>
            <person name="Moroz L.L."/>
            <person name="Walt D.R."/>
            <person name="Bodnar A.G."/>
        </authorList>
    </citation>
    <scope>NUCLEOTIDE SEQUENCE</scope>
    <source>
        <strain evidence="7">GMGI-L3</strain>
    </source>
</reference>
<accession>A0A8J5KCF1</accession>
<dbReference type="Pfam" id="PF00083">
    <property type="entry name" value="Sugar_tr"/>
    <property type="match status" value="1"/>
</dbReference>
<evidence type="ECO:0000256" key="5">
    <source>
        <dbReference type="SAM" id="MobiDB-lite"/>
    </source>
</evidence>
<feature type="transmembrane region" description="Helical" evidence="6">
    <location>
        <begin position="268"/>
        <end position="286"/>
    </location>
</feature>
<keyword evidence="8" id="KW-1185">Reference proteome</keyword>
<dbReference type="GO" id="GO:0022857">
    <property type="term" value="F:transmembrane transporter activity"/>
    <property type="evidence" value="ECO:0007669"/>
    <property type="project" value="InterPro"/>
</dbReference>
<feature type="transmembrane region" description="Helical" evidence="6">
    <location>
        <begin position="529"/>
        <end position="552"/>
    </location>
</feature>
<evidence type="ECO:0000313" key="7">
    <source>
        <dbReference type="EMBL" id="KAG7170321.1"/>
    </source>
</evidence>
<keyword evidence="3 6" id="KW-1133">Transmembrane helix</keyword>
<feature type="transmembrane region" description="Helical" evidence="6">
    <location>
        <begin position="415"/>
        <end position="436"/>
    </location>
</feature>
<comment type="subcellular location">
    <subcellularLocation>
        <location evidence="1">Membrane</location>
        <topology evidence="1">Multi-pass membrane protein</topology>
    </subcellularLocation>
</comment>